<name>A0AAV7KPT5_9METZ</name>
<sequence>MIKVITQMKERALNFETSTRSILASGLGSMNESTIAALPKFNSIQRTIRRTRSSGENFDNSATATEIIIPEKYKLISKGQQFLLYDSGIHETNRLLVFGTHQMLNLLRDTIIHNSLRERWTHHSMHICTDVNKLQSTYDELLKKLKEIEPELDPSPIMVDFEKAPINALEEKFLAVISGCFFFICRRAFIVKYSREGWLH</sequence>
<protein>
    <submittedName>
        <fullName evidence="1">Uncharacterized protein</fullName>
    </submittedName>
</protein>
<evidence type="ECO:0000313" key="2">
    <source>
        <dbReference type="Proteomes" id="UP001165289"/>
    </source>
</evidence>
<evidence type="ECO:0000313" key="1">
    <source>
        <dbReference type="EMBL" id="KAI6661779.1"/>
    </source>
</evidence>
<dbReference type="AlphaFoldDB" id="A0AAV7KPT5"/>
<organism evidence="1 2">
    <name type="scientific">Oopsacas minuta</name>
    <dbReference type="NCBI Taxonomy" id="111878"/>
    <lineage>
        <taxon>Eukaryota</taxon>
        <taxon>Metazoa</taxon>
        <taxon>Porifera</taxon>
        <taxon>Hexactinellida</taxon>
        <taxon>Hexasterophora</taxon>
        <taxon>Lyssacinosida</taxon>
        <taxon>Leucopsacidae</taxon>
        <taxon>Oopsacas</taxon>
    </lineage>
</organism>
<keyword evidence="2" id="KW-1185">Reference proteome</keyword>
<dbReference type="Proteomes" id="UP001165289">
    <property type="component" value="Unassembled WGS sequence"/>
</dbReference>
<comment type="caution">
    <text evidence="1">The sequence shown here is derived from an EMBL/GenBank/DDBJ whole genome shotgun (WGS) entry which is preliminary data.</text>
</comment>
<proteinExistence type="predicted"/>
<reference evidence="1 2" key="1">
    <citation type="journal article" date="2023" name="BMC Biol.">
        <title>The compact genome of the sponge Oopsacas minuta (Hexactinellida) is lacking key metazoan core genes.</title>
        <authorList>
            <person name="Santini S."/>
            <person name="Schenkelaars Q."/>
            <person name="Jourda C."/>
            <person name="Duchesne M."/>
            <person name="Belahbib H."/>
            <person name="Rocher C."/>
            <person name="Selva M."/>
            <person name="Riesgo A."/>
            <person name="Vervoort M."/>
            <person name="Leys S.P."/>
            <person name="Kodjabachian L."/>
            <person name="Le Bivic A."/>
            <person name="Borchiellini C."/>
            <person name="Claverie J.M."/>
            <person name="Renard E."/>
        </authorList>
    </citation>
    <scope>NUCLEOTIDE SEQUENCE [LARGE SCALE GENOMIC DNA]</scope>
    <source>
        <strain evidence="1">SPO-2</strain>
    </source>
</reference>
<gene>
    <name evidence="1" type="ORF">LOD99_9846</name>
</gene>
<dbReference type="EMBL" id="JAKMXF010000007">
    <property type="protein sequence ID" value="KAI6661779.1"/>
    <property type="molecule type" value="Genomic_DNA"/>
</dbReference>
<accession>A0AAV7KPT5</accession>